<sequence>MLTSADKQLLVEAAIAASNHGLTSQAYALLAIFPQLISDDEDRHICASLIYFGLNENTKALRELASCQTEAAQGLRFLFSGSGPTAGRSEIISQMLRGGSNGNS</sequence>
<keyword evidence="2" id="KW-1185">Reference proteome</keyword>
<reference evidence="1 2" key="1">
    <citation type="submission" date="2020-04" db="EMBL/GenBank/DDBJ databases">
        <title>The first description of lens atrophy caused by putative novel Shewanella sp. that is a new emerging pathogen for cultured rainbow trout?</title>
        <authorList>
            <person name="Saticioglu I.B."/>
            <person name="Duman M."/>
            <person name="Altun S."/>
        </authorList>
    </citation>
    <scope>NUCLEOTIDE SEQUENCE [LARGE SCALE GENOMIC DNA]</scope>
    <source>
        <strain evidence="1 2">S-1</strain>
    </source>
</reference>
<dbReference type="GeneID" id="11772406"/>
<accession>A0ABX1KTC7</accession>
<name>A0ABX1KTC7_9GAMM</name>
<protein>
    <submittedName>
        <fullName evidence="1">EscG/YscG/SsaH family type III secretion system needle protein co-chaperone</fullName>
    </submittedName>
</protein>
<dbReference type="RefSeq" id="WP_012197146.1">
    <property type="nucleotide sequence ID" value="NZ_JABAEB010000011.1"/>
</dbReference>
<proteinExistence type="predicted"/>
<dbReference type="Pfam" id="PF06287">
    <property type="entry name" value="DUF1039"/>
    <property type="match status" value="1"/>
</dbReference>
<comment type="caution">
    <text evidence="1">The sequence shown here is derived from an EMBL/GenBank/DDBJ whole genome shotgun (WGS) entry which is preliminary data.</text>
</comment>
<gene>
    <name evidence="1" type="ORF">HGO26_17355</name>
</gene>
<evidence type="ECO:0000313" key="1">
    <source>
        <dbReference type="EMBL" id="NLQ24639.1"/>
    </source>
</evidence>
<dbReference type="Proteomes" id="UP000527352">
    <property type="component" value="Unassembled WGS sequence"/>
</dbReference>
<organism evidence="1 2">
    <name type="scientific">Shewanella oncorhynchi</name>
    <dbReference type="NCBI Taxonomy" id="2726434"/>
    <lineage>
        <taxon>Bacteria</taxon>
        <taxon>Pseudomonadati</taxon>
        <taxon>Pseudomonadota</taxon>
        <taxon>Gammaproteobacteria</taxon>
        <taxon>Alteromonadales</taxon>
        <taxon>Shewanellaceae</taxon>
        <taxon>Shewanella</taxon>
    </lineage>
</organism>
<dbReference type="NCBIfam" id="TIGR02498">
    <property type="entry name" value="type_III_ssaH"/>
    <property type="match status" value="1"/>
</dbReference>
<evidence type="ECO:0000313" key="2">
    <source>
        <dbReference type="Proteomes" id="UP000527352"/>
    </source>
</evidence>
<dbReference type="InterPro" id="IPR010437">
    <property type="entry name" value="T3SS_SsaH/EsaH"/>
</dbReference>
<dbReference type="EMBL" id="JABAEB010000011">
    <property type="protein sequence ID" value="NLQ24639.1"/>
    <property type="molecule type" value="Genomic_DNA"/>
</dbReference>